<gene>
    <name evidence="6" type="ORF">GCM10007423_19240</name>
</gene>
<dbReference type="EMBL" id="BMIA01000001">
    <property type="protein sequence ID" value="GGH30838.1"/>
    <property type="molecule type" value="Genomic_DNA"/>
</dbReference>
<evidence type="ECO:0000313" key="7">
    <source>
        <dbReference type="Proteomes" id="UP000600214"/>
    </source>
</evidence>
<dbReference type="Pfam" id="PF13564">
    <property type="entry name" value="DoxX_2"/>
    <property type="match status" value="1"/>
</dbReference>
<evidence type="ECO:0000256" key="5">
    <source>
        <dbReference type="SAM" id="Phobius"/>
    </source>
</evidence>
<evidence type="ECO:0000256" key="1">
    <source>
        <dbReference type="ARBA" id="ARBA00004141"/>
    </source>
</evidence>
<dbReference type="Proteomes" id="UP000600214">
    <property type="component" value="Unassembled WGS sequence"/>
</dbReference>
<feature type="transmembrane region" description="Helical" evidence="5">
    <location>
        <begin position="143"/>
        <end position="161"/>
    </location>
</feature>
<sequence>MDKHRRIGRIGIANNGVSFFYHNLKLQEPAFPAYCSYLVYAFDVKTIPKNTGRVANVTTRAVQPGCGCVHFGTIAHVQMLISGQFCVIIHSKTIKVMTQKTTTTIYWIGTALTSLWFGASGFFELTKNPVVWDITVQLGYPAHFIYLLGVFKLSGVAVLLTPNKLHRLKEWVFAGILFDIIFAFVSKLAVIGFAATVDAIIAFVMVSVTYAMFRRLEKYSGNTVGRDAVLAH</sequence>
<dbReference type="InterPro" id="IPR032808">
    <property type="entry name" value="DoxX"/>
</dbReference>
<keyword evidence="4 5" id="KW-0472">Membrane</keyword>
<keyword evidence="7" id="KW-1185">Reference proteome</keyword>
<comment type="subcellular location">
    <subcellularLocation>
        <location evidence="1">Membrane</location>
        <topology evidence="1">Multi-pass membrane protein</topology>
    </subcellularLocation>
</comment>
<reference evidence="7" key="1">
    <citation type="journal article" date="2019" name="Int. J. Syst. Evol. Microbiol.">
        <title>The Global Catalogue of Microorganisms (GCM) 10K type strain sequencing project: providing services to taxonomists for standard genome sequencing and annotation.</title>
        <authorList>
            <consortium name="The Broad Institute Genomics Platform"/>
            <consortium name="The Broad Institute Genome Sequencing Center for Infectious Disease"/>
            <person name="Wu L."/>
            <person name="Ma J."/>
        </authorList>
    </citation>
    <scope>NUCLEOTIDE SEQUENCE [LARGE SCALE GENOMIC DNA]</scope>
    <source>
        <strain evidence="7">CGMCC 1.15288</strain>
    </source>
</reference>
<accession>A0ABQ1YNN5</accession>
<protein>
    <recommendedName>
        <fullName evidence="8">DoxX-like family protein</fullName>
    </recommendedName>
</protein>
<name>A0ABQ1YNN5_9BACT</name>
<evidence type="ECO:0008006" key="8">
    <source>
        <dbReference type="Google" id="ProtNLM"/>
    </source>
</evidence>
<keyword evidence="2 5" id="KW-0812">Transmembrane</keyword>
<feature type="transmembrane region" description="Helical" evidence="5">
    <location>
        <begin position="104"/>
        <end position="123"/>
    </location>
</feature>
<keyword evidence="3 5" id="KW-1133">Transmembrane helix</keyword>
<feature type="transmembrane region" description="Helical" evidence="5">
    <location>
        <begin position="168"/>
        <end position="185"/>
    </location>
</feature>
<evidence type="ECO:0000256" key="4">
    <source>
        <dbReference type="ARBA" id="ARBA00023136"/>
    </source>
</evidence>
<evidence type="ECO:0000256" key="3">
    <source>
        <dbReference type="ARBA" id="ARBA00022989"/>
    </source>
</evidence>
<evidence type="ECO:0000313" key="6">
    <source>
        <dbReference type="EMBL" id="GGH30838.1"/>
    </source>
</evidence>
<proteinExistence type="predicted"/>
<comment type="caution">
    <text evidence="6">The sequence shown here is derived from an EMBL/GenBank/DDBJ whole genome shotgun (WGS) entry which is preliminary data.</text>
</comment>
<organism evidence="6 7">
    <name type="scientific">Dyadobacter endophyticus</name>
    <dbReference type="NCBI Taxonomy" id="1749036"/>
    <lineage>
        <taxon>Bacteria</taxon>
        <taxon>Pseudomonadati</taxon>
        <taxon>Bacteroidota</taxon>
        <taxon>Cytophagia</taxon>
        <taxon>Cytophagales</taxon>
        <taxon>Spirosomataceae</taxon>
        <taxon>Dyadobacter</taxon>
    </lineage>
</organism>
<feature type="transmembrane region" description="Helical" evidence="5">
    <location>
        <begin position="191"/>
        <end position="213"/>
    </location>
</feature>
<evidence type="ECO:0000256" key="2">
    <source>
        <dbReference type="ARBA" id="ARBA00022692"/>
    </source>
</evidence>